<organism evidence="1">
    <name type="scientific">marine sediment metagenome</name>
    <dbReference type="NCBI Taxonomy" id="412755"/>
    <lineage>
        <taxon>unclassified sequences</taxon>
        <taxon>metagenomes</taxon>
        <taxon>ecological metagenomes</taxon>
    </lineage>
</organism>
<accession>A0A0F9JF95</accession>
<gene>
    <name evidence="1" type="ORF">LCGC14_1763710</name>
</gene>
<comment type="caution">
    <text evidence="1">The sequence shown here is derived from an EMBL/GenBank/DDBJ whole genome shotgun (WGS) entry which is preliminary data.</text>
</comment>
<protein>
    <submittedName>
        <fullName evidence="1">Uncharacterized protein</fullName>
    </submittedName>
</protein>
<sequence length="45" mass="5197">MGSGARSISIDGVSKQYGEMPYEGHMRYFEEQARQLLMAYKQPRV</sequence>
<proteinExistence type="predicted"/>
<dbReference type="AlphaFoldDB" id="A0A0F9JF95"/>
<reference evidence="1" key="1">
    <citation type="journal article" date="2015" name="Nature">
        <title>Complex archaea that bridge the gap between prokaryotes and eukaryotes.</title>
        <authorList>
            <person name="Spang A."/>
            <person name="Saw J.H."/>
            <person name="Jorgensen S.L."/>
            <person name="Zaremba-Niedzwiedzka K."/>
            <person name="Martijn J."/>
            <person name="Lind A.E."/>
            <person name="van Eijk R."/>
            <person name="Schleper C."/>
            <person name="Guy L."/>
            <person name="Ettema T.J."/>
        </authorList>
    </citation>
    <scope>NUCLEOTIDE SEQUENCE</scope>
</reference>
<name>A0A0F9JF95_9ZZZZ</name>
<evidence type="ECO:0000313" key="1">
    <source>
        <dbReference type="EMBL" id="KKM04491.1"/>
    </source>
</evidence>
<dbReference type="EMBL" id="LAZR01016441">
    <property type="protein sequence ID" value="KKM04491.1"/>
    <property type="molecule type" value="Genomic_DNA"/>
</dbReference>